<dbReference type="GeneID" id="26841910"/>
<organism evidence="3 4">
    <name type="scientific">Debaryomyces fabryi</name>
    <dbReference type="NCBI Taxonomy" id="58627"/>
    <lineage>
        <taxon>Eukaryota</taxon>
        <taxon>Fungi</taxon>
        <taxon>Dikarya</taxon>
        <taxon>Ascomycota</taxon>
        <taxon>Saccharomycotina</taxon>
        <taxon>Pichiomycetes</taxon>
        <taxon>Debaryomycetaceae</taxon>
        <taxon>Debaryomyces</taxon>
    </lineage>
</organism>
<dbReference type="Proteomes" id="UP000054251">
    <property type="component" value="Unassembled WGS sequence"/>
</dbReference>
<feature type="active site" description="Proton donor/acceptor" evidence="1">
    <location>
        <position position="104"/>
    </location>
</feature>
<gene>
    <name evidence="3" type="ORF">AC631_04901</name>
</gene>
<reference evidence="3 4" key="1">
    <citation type="submission" date="2015-11" db="EMBL/GenBank/DDBJ databases">
        <title>The genome of Debaryomyces fabryi.</title>
        <authorList>
            <person name="Tafer H."/>
            <person name="Lopandic K."/>
        </authorList>
    </citation>
    <scope>NUCLEOTIDE SEQUENCE [LARGE SCALE GENOMIC DNA]</scope>
    <source>
        <strain evidence="3 4">CBS 789</strain>
    </source>
</reference>
<dbReference type="OrthoDB" id="4818801at2759"/>
<accession>A0A0V1PSV8</accession>
<evidence type="ECO:0000256" key="1">
    <source>
        <dbReference type="PIRSR" id="PIRSR613078-1"/>
    </source>
</evidence>
<feature type="binding site" evidence="2">
    <location>
        <begin position="104"/>
        <end position="107"/>
    </location>
    <ligand>
        <name>substrate</name>
    </ligand>
</feature>
<dbReference type="InterPro" id="IPR050275">
    <property type="entry name" value="PGM_Phosphatase"/>
</dbReference>
<dbReference type="PANTHER" id="PTHR48100:SF15">
    <property type="entry name" value="SEDOHEPTULOSE 1,7-BISPHOSPHATASE"/>
    <property type="match status" value="1"/>
</dbReference>
<dbReference type="FunFam" id="3.40.50.1240:FF:000022">
    <property type="entry name" value="Phosphoglycerate mutase family protein"/>
    <property type="match status" value="1"/>
</dbReference>
<dbReference type="RefSeq" id="XP_015465431.1">
    <property type="nucleotide sequence ID" value="XM_015613730.1"/>
</dbReference>
<dbReference type="Gene3D" id="3.40.50.1240">
    <property type="entry name" value="Phosphoglycerate mutase-like"/>
    <property type="match status" value="1"/>
</dbReference>
<dbReference type="Pfam" id="PF00300">
    <property type="entry name" value="His_Phos_1"/>
    <property type="match status" value="1"/>
</dbReference>
<dbReference type="EMBL" id="LMYN01000152">
    <property type="protein sequence ID" value="KRZ99328.1"/>
    <property type="molecule type" value="Genomic_DNA"/>
</dbReference>
<dbReference type="GO" id="GO:0046390">
    <property type="term" value="P:ribose phosphate biosynthetic process"/>
    <property type="evidence" value="ECO:0007669"/>
    <property type="project" value="TreeGrafter"/>
</dbReference>
<sequence length="246" mass="27687">MSPSKAPTPRVIFIRHGQTEWSKSGQYTSITDLSLTDFGVKQMRNTGKHLIGPSPFQLIKPENLKNVFTSPRLRAKQTVELLLEGLNDMAKAKLLTTEDDNLREWEYGDYEGLLTSQIIDLRKKRGLDKDLPEGEEWNIWRDGCENGETHEQVSARLDKVIINIRAIHEKAIQDNVPCDIIVVGHGHILRCFAARWVGKDINVNPQFMLDAGGVGVLSYQHHNIHEPALFLAGAFVVPVEEEGSDI</sequence>
<dbReference type="GO" id="GO:0050278">
    <property type="term" value="F:sedoheptulose-bisphosphatase activity"/>
    <property type="evidence" value="ECO:0007669"/>
    <property type="project" value="TreeGrafter"/>
</dbReference>
<evidence type="ECO:0008006" key="5">
    <source>
        <dbReference type="Google" id="ProtNLM"/>
    </source>
</evidence>
<dbReference type="PANTHER" id="PTHR48100">
    <property type="entry name" value="BROAD-SPECIFICITY PHOSPHATASE YOR283W-RELATED"/>
    <property type="match status" value="1"/>
</dbReference>
<evidence type="ECO:0000313" key="3">
    <source>
        <dbReference type="EMBL" id="KRZ99328.1"/>
    </source>
</evidence>
<dbReference type="CDD" id="cd07067">
    <property type="entry name" value="HP_PGM_like"/>
    <property type="match status" value="1"/>
</dbReference>
<dbReference type="SMART" id="SM00855">
    <property type="entry name" value="PGAM"/>
    <property type="match status" value="1"/>
</dbReference>
<dbReference type="InterPro" id="IPR029033">
    <property type="entry name" value="His_PPase_superfam"/>
</dbReference>
<evidence type="ECO:0000313" key="4">
    <source>
        <dbReference type="Proteomes" id="UP000054251"/>
    </source>
</evidence>
<evidence type="ECO:0000256" key="2">
    <source>
        <dbReference type="PIRSR" id="PIRSR613078-2"/>
    </source>
</evidence>
<dbReference type="AlphaFoldDB" id="A0A0V1PSV8"/>
<feature type="binding site" evidence="2">
    <location>
        <position position="74"/>
    </location>
    <ligand>
        <name>substrate</name>
    </ligand>
</feature>
<comment type="caution">
    <text evidence="3">The sequence shown here is derived from an EMBL/GenBank/DDBJ whole genome shotgun (WGS) entry which is preliminary data.</text>
</comment>
<keyword evidence="4" id="KW-1185">Reference proteome</keyword>
<dbReference type="SUPFAM" id="SSF53254">
    <property type="entry name" value="Phosphoglycerate mutase-like"/>
    <property type="match status" value="1"/>
</dbReference>
<feature type="active site" description="Tele-phosphohistidine intermediate" evidence="1">
    <location>
        <position position="16"/>
    </location>
</feature>
<protein>
    <recommendedName>
        <fullName evidence="5">Sedoheptulose 1,7-bisphosphatase</fullName>
    </recommendedName>
</protein>
<name>A0A0V1PSV8_9ASCO</name>
<dbReference type="InterPro" id="IPR013078">
    <property type="entry name" value="His_Pase_superF_clade-1"/>
</dbReference>
<proteinExistence type="predicted"/>